<evidence type="ECO:0000256" key="3">
    <source>
        <dbReference type="ARBA" id="ARBA00022452"/>
    </source>
</evidence>
<keyword evidence="4 8" id="KW-0812">Transmembrane</keyword>
<gene>
    <name evidence="12" type="ORF">DFO77_10295</name>
</gene>
<keyword evidence="6 8" id="KW-0472">Membrane</keyword>
<name>A0A368VIV5_9BACT</name>
<organism evidence="12 13">
    <name type="scientific">Marinilabilia salmonicolor</name>
    <dbReference type="NCBI Taxonomy" id="989"/>
    <lineage>
        <taxon>Bacteria</taxon>
        <taxon>Pseudomonadati</taxon>
        <taxon>Bacteroidota</taxon>
        <taxon>Bacteroidia</taxon>
        <taxon>Marinilabiliales</taxon>
        <taxon>Marinilabiliaceae</taxon>
        <taxon>Marinilabilia</taxon>
    </lineage>
</organism>
<dbReference type="PROSITE" id="PS52016">
    <property type="entry name" value="TONB_DEPENDENT_REC_3"/>
    <property type="match status" value="1"/>
</dbReference>
<reference evidence="12 13" key="1">
    <citation type="submission" date="2018-07" db="EMBL/GenBank/DDBJ databases">
        <title>Freshwater and sediment microbial communities from various areas in North America, analyzing microbe dynamics in response to fracking.</title>
        <authorList>
            <person name="Lamendella R."/>
        </authorList>
    </citation>
    <scope>NUCLEOTIDE SEQUENCE [LARGE SCALE GENOMIC DNA]</scope>
    <source>
        <strain evidence="12 13">160A</strain>
    </source>
</reference>
<keyword evidence="5 9" id="KW-0798">TonB box</keyword>
<dbReference type="InterPro" id="IPR008969">
    <property type="entry name" value="CarboxyPept-like_regulatory"/>
</dbReference>
<evidence type="ECO:0000256" key="4">
    <source>
        <dbReference type="ARBA" id="ARBA00022692"/>
    </source>
</evidence>
<accession>A0A368VIV5</accession>
<proteinExistence type="inferred from homology"/>
<keyword evidence="12" id="KW-0675">Receptor</keyword>
<evidence type="ECO:0000259" key="11">
    <source>
        <dbReference type="Pfam" id="PF07715"/>
    </source>
</evidence>
<feature type="domain" description="TonB-dependent receptor-like beta-barrel" evidence="10">
    <location>
        <begin position="398"/>
        <end position="962"/>
    </location>
</feature>
<comment type="subcellular location">
    <subcellularLocation>
        <location evidence="1 8">Cell outer membrane</location>
        <topology evidence="1 8">Multi-pass membrane protein</topology>
    </subcellularLocation>
</comment>
<dbReference type="Gene3D" id="2.40.170.20">
    <property type="entry name" value="TonB-dependent receptor, beta-barrel domain"/>
    <property type="match status" value="1"/>
</dbReference>
<dbReference type="InterPro" id="IPR023997">
    <property type="entry name" value="TonB-dep_OMP_SusC/RagA_CS"/>
</dbReference>
<evidence type="ECO:0000256" key="9">
    <source>
        <dbReference type="RuleBase" id="RU003357"/>
    </source>
</evidence>
<dbReference type="AlphaFoldDB" id="A0A368VIV5"/>
<dbReference type="InterPro" id="IPR037066">
    <property type="entry name" value="Plug_dom_sf"/>
</dbReference>
<dbReference type="InterPro" id="IPR023996">
    <property type="entry name" value="TonB-dep_OMP_SusC/RagA"/>
</dbReference>
<evidence type="ECO:0000259" key="10">
    <source>
        <dbReference type="Pfam" id="PF00593"/>
    </source>
</evidence>
<dbReference type="RefSeq" id="WP_114436257.1">
    <property type="nucleotide sequence ID" value="NZ_QPIZ01000002.1"/>
</dbReference>
<evidence type="ECO:0000313" key="13">
    <source>
        <dbReference type="Proteomes" id="UP000252733"/>
    </source>
</evidence>
<dbReference type="EMBL" id="QPIZ01000002">
    <property type="protein sequence ID" value="RCW38941.1"/>
    <property type="molecule type" value="Genomic_DNA"/>
</dbReference>
<evidence type="ECO:0000256" key="7">
    <source>
        <dbReference type="ARBA" id="ARBA00023237"/>
    </source>
</evidence>
<keyword evidence="7 8" id="KW-0998">Cell outer membrane</keyword>
<dbReference type="SUPFAM" id="SSF56935">
    <property type="entry name" value="Porins"/>
    <property type="match status" value="1"/>
</dbReference>
<protein>
    <submittedName>
        <fullName evidence="12">Iron complex outermembrane receptor protein</fullName>
    </submittedName>
</protein>
<evidence type="ECO:0000256" key="1">
    <source>
        <dbReference type="ARBA" id="ARBA00004571"/>
    </source>
</evidence>
<dbReference type="Pfam" id="PF00593">
    <property type="entry name" value="TonB_dep_Rec_b-barrel"/>
    <property type="match status" value="1"/>
</dbReference>
<comment type="similarity">
    <text evidence="8 9">Belongs to the TonB-dependent receptor family.</text>
</comment>
<evidence type="ECO:0000256" key="8">
    <source>
        <dbReference type="PROSITE-ProRule" id="PRU01360"/>
    </source>
</evidence>
<dbReference type="InterPro" id="IPR039426">
    <property type="entry name" value="TonB-dep_rcpt-like"/>
</dbReference>
<keyword evidence="3 8" id="KW-1134">Transmembrane beta strand</keyword>
<dbReference type="Gene3D" id="2.60.40.1120">
    <property type="entry name" value="Carboxypeptidase-like, regulatory domain"/>
    <property type="match status" value="1"/>
</dbReference>
<evidence type="ECO:0000313" key="12">
    <source>
        <dbReference type="EMBL" id="RCW38941.1"/>
    </source>
</evidence>
<evidence type="ECO:0000256" key="5">
    <source>
        <dbReference type="ARBA" id="ARBA00023077"/>
    </source>
</evidence>
<dbReference type="InterPro" id="IPR000531">
    <property type="entry name" value="Beta-barrel_TonB"/>
</dbReference>
<dbReference type="Pfam" id="PF13715">
    <property type="entry name" value="CarbopepD_reg_2"/>
    <property type="match status" value="1"/>
</dbReference>
<dbReference type="GO" id="GO:0009279">
    <property type="term" value="C:cell outer membrane"/>
    <property type="evidence" value="ECO:0007669"/>
    <property type="project" value="UniProtKB-SubCell"/>
</dbReference>
<feature type="domain" description="TonB-dependent receptor plug" evidence="11">
    <location>
        <begin position="139"/>
        <end position="247"/>
    </location>
</feature>
<dbReference type="InterPro" id="IPR036942">
    <property type="entry name" value="Beta-barrel_TonB_sf"/>
</dbReference>
<dbReference type="Pfam" id="PF07715">
    <property type="entry name" value="Plug"/>
    <property type="match status" value="1"/>
</dbReference>
<dbReference type="Gene3D" id="2.170.130.10">
    <property type="entry name" value="TonB-dependent receptor, plug domain"/>
    <property type="match status" value="1"/>
</dbReference>
<keyword evidence="13" id="KW-1185">Reference proteome</keyword>
<dbReference type="InterPro" id="IPR012910">
    <property type="entry name" value="Plug_dom"/>
</dbReference>
<comment type="caution">
    <text evidence="12">The sequence shown here is derived from an EMBL/GenBank/DDBJ whole genome shotgun (WGS) entry which is preliminary data.</text>
</comment>
<evidence type="ECO:0000256" key="2">
    <source>
        <dbReference type="ARBA" id="ARBA00022448"/>
    </source>
</evidence>
<dbReference type="Proteomes" id="UP000252733">
    <property type="component" value="Unassembled WGS sequence"/>
</dbReference>
<sequence>MKRMIGTGGQRSTLQRVFLFLLAFGFAGLSLNAEEIAGSEPEYRLQDAGTYSGLVRDETNEPLPGVTVMIKGTQKGTITDVDGNFIIEASSGDVLVFSFIGFETREVVLGNEMSIQLSLEPEFTSLDEVVVVGYGVSTKMDLTGATSNITSDEFNQGAVTNPLEQIAGRAAGVNITQTGSEPGSNPTVRIRGITSLIGGNDPLVVVDGIQGNIDLLNQIPTSEIESIDILKDASATAIYGSRGAPGVIIVTTKQAKEGESVVEYAGSMSVDMIANQLDMFDAAKWEQQAEKWDVPYSAWHGSNTDWYDILTQTGTTQNHTVSIGGGSENFSYRASVAAILQEGVVINSKNDQYIGRIQATQKALDDRLKISFNLSNTITQKDGSPQGVGRAAFTSNLITNAYLARPTDPVFASDGSYFYDDNVFQYINPYAVAQEVINEEEVNNQFASLRVDLTLIEGLNVGWFGSWRKVNRNAGYYAPESSTLAFPMDENGVANVTTNVTDEKLMDISLGYEKQMNKHKFKVLGVYEWQQQTYNGNFAQARGFINDLTSYHALQLGTAESFKPGDISSYKNDRKLVSFLGRVNYSFDDKYLFTASIRQDGSSVFGEDHKWGTFPSASIAWRITEESFLQSQNFISNLKLRVGYGVTGNQQGLYPQNSMQLVSESGNLFFNGSMITNFAVNQNANSDLRWETRYQTNVGLDFGLFDGRLNGTLDVFSATTENLLFDYTVPQPPYPYGSIKANVGSLKNEGVELALNARVINNRDWTLTLGGNASLLRNEVINLSGSISGVELNTNYVPWGLNAYLIEGEPIGTYNILENNGKDPETNEELVVDRNNDGEIDQGDRSEDRYLNGSSLPKFTYAFTPVLKYKNFDFSMVWRGAGGNKIYNRIRRDFSYYEMLGKRNLLESAEDKGLFTSKYVSDLWLEDGDYLRFENFTVGYTFNTDNWRNISNVRLSLTGRNLAVFTKYTGIDPELNVSGDSNSGVDNGIYPRTRSFALGLNVSF</sequence>
<keyword evidence="2 8" id="KW-0813">Transport</keyword>
<dbReference type="SUPFAM" id="SSF49464">
    <property type="entry name" value="Carboxypeptidase regulatory domain-like"/>
    <property type="match status" value="1"/>
</dbReference>
<dbReference type="NCBIfam" id="TIGR04057">
    <property type="entry name" value="SusC_RagA_signa"/>
    <property type="match status" value="1"/>
</dbReference>
<dbReference type="NCBIfam" id="TIGR04056">
    <property type="entry name" value="OMP_RagA_SusC"/>
    <property type="match status" value="1"/>
</dbReference>
<evidence type="ECO:0000256" key="6">
    <source>
        <dbReference type="ARBA" id="ARBA00023136"/>
    </source>
</evidence>
<dbReference type="FunFam" id="2.60.40.1120:FF:000003">
    <property type="entry name" value="Outer membrane protein Omp121"/>
    <property type="match status" value="1"/>
</dbReference>